<evidence type="ECO:0000256" key="1">
    <source>
        <dbReference type="ARBA" id="ARBA00000546"/>
    </source>
</evidence>
<evidence type="ECO:0000256" key="8">
    <source>
        <dbReference type="PIRSR" id="PIRSR601554-1"/>
    </source>
</evidence>
<dbReference type="EMBL" id="CAUYUE010000011">
    <property type="protein sequence ID" value="CAK0785084.1"/>
    <property type="molecule type" value="Genomic_DNA"/>
</dbReference>
<dbReference type="Pfam" id="PF01373">
    <property type="entry name" value="Glyco_hydro_14"/>
    <property type="match status" value="1"/>
</dbReference>
<comment type="catalytic activity">
    <reaction evidence="1 10">
        <text>Hydrolysis of (1-&gt;4)-alpha-D-glucosidic linkages in polysaccharides so as to remove successive maltose units from the non-reducing ends of the chains.</text>
        <dbReference type="EC" id="3.2.1.2"/>
    </reaction>
</comment>
<dbReference type="InterPro" id="IPR018238">
    <property type="entry name" value="Glyco_hydro_14_CS"/>
</dbReference>
<dbReference type="PRINTS" id="PR00750">
    <property type="entry name" value="BETAAMYLASE"/>
</dbReference>
<feature type="binding site" evidence="9">
    <location>
        <position position="226"/>
    </location>
    <ligand>
        <name>substrate</name>
    </ligand>
</feature>
<keyword evidence="4 10" id="KW-0378">Hydrolase</keyword>
<dbReference type="InterPro" id="IPR001554">
    <property type="entry name" value="Glyco_hydro_14"/>
</dbReference>
<organism evidence="12 13">
    <name type="scientific">Coccomyxa viridis</name>
    <dbReference type="NCBI Taxonomy" id="1274662"/>
    <lineage>
        <taxon>Eukaryota</taxon>
        <taxon>Viridiplantae</taxon>
        <taxon>Chlorophyta</taxon>
        <taxon>core chlorophytes</taxon>
        <taxon>Trebouxiophyceae</taxon>
        <taxon>Trebouxiophyceae incertae sedis</taxon>
        <taxon>Coccomyxaceae</taxon>
        <taxon>Coccomyxa</taxon>
    </lineage>
</organism>
<dbReference type="PANTHER" id="PTHR31352:SF40">
    <property type="entry name" value="BETA-AMYLASE 6"/>
    <property type="match status" value="1"/>
</dbReference>
<keyword evidence="7 10" id="KW-0624">Polysaccharide degradation</keyword>
<dbReference type="PROSITE" id="PS00679">
    <property type="entry name" value="BETA_AMYLASE_2"/>
    <property type="match status" value="1"/>
</dbReference>
<dbReference type="SUPFAM" id="SSF51445">
    <property type="entry name" value="(Trans)glycosidases"/>
    <property type="match status" value="1"/>
</dbReference>
<feature type="binding site" evidence="9">
    <location>
        <position position="541"/>
    </location>
    <ligand>
        <name>substrate</name>
    </ligand>
</feature>
<evidence type="ECO:0000256" key="9">
    <source>
        <dbReference type="PIRSR" id="PIRSR601554-2"/>
    </source>
</evidence>
<dbReference type="InterPro" id="IPR017853">
    <property type="entry name" value="GH"/>
</dbReference>
<feature type="active site" description="Proton donor" evidence="8">
    <location>
        <position position="358"/>
    </location>
</feature>
<reference evidence="12 13" key="1">
    <citation type="submission" date="2023-10" db="EMBL/GenBank/DDBJ databases">
        <authorList>
            <person name="Maclean D."/>
            <person name="Macfadyen A."/>
        </authorList>
    </citation>
    <scope>NUCLEOTIDE SEQUENCE [LARGE SCALE GENOMIC DNA]</scope>
</reference>
<evidence type="ECO:0000256" key="5">
    <source>
        <dbReference type="ARBA" id="ARBA00023277"/>
    </source>
</evidence>
<evidence type="ECO:0000313" key="13">
    <source>
        <dbReference type="Proteomes" id="UP001314263"/>
    </source>
</evidence>
<name>A0AAV1ICJ6_9CHLO</name>
<dbReference type="EC" id="3.2.1.2" evidence="3 10"/>
<feature type="binding site" evidence="9">
    <location>
        <position position="614"/>
    </location>
    <ligand>
        <name>substrate</name>
    </ligand>
</feature>
<feature type="binding site" evidence="9">
    <location>
        <position position="499"/>
    </location>
    <ligand>
        <name>substrate</name>
    </ligand>
</feature>
<evidence type="ECO:0000256" key="7">
    <source>
        <dbReference type="ARBA" id="ARBA00023326"/>
    </source>
</evidence>
<sequence>MWLDAAMQCNALPRSLAVPDRKRSVSDNVQFHSCPGRQSRTQVPVSASMRGNGDSISCEELAARRHSACHAGPSGRESTRARRRRGSSGMAPAVAQAQLEVVSSRGSKDRGLIAPEGALAPYRWPQDFRTELRSDFEKDDVELQTILDSFSSVDIPAHSQRTVLCAPQQPEPSPSSTLPVYVMLPLDTVWLLERDDRAVPVIKREKALEVGLQTLKQAGVEGVMVDVWWGIVENAGPGQYDFSAYKRLFHKVAESGLKVQAVMSFHAAGGNVGDTCEISLPKWVRSVGKEDPDIYYTDRAGTRNKECLSLGCDTKPLFSGRTPLDLYKGFIEGFADNFDYLFGDVITEITVGLGPAGELRYPSYPEGDGRWRFPGVGEFQCFDAYMLASLKSAAEAAGHPEWGYDGPHDCGNYNSAAWETGFFVSDGGSWNSEYGHFFLAWYSRQLMQHADRVLGVAAAALNRRGRPRKAMAVKEHADGHVVYEFEPACHLGAKLAGVHWWFKSRVHAAELTAGYYNTRERDGYADLMAVLRRHSARLSFTCVEMRDCEHPPEGRCSPEGLLQQVIEAATAAGVPLSGENALQRYDQCAFDRIAESALGLNARAGRLEQLTFLRMGDLMFDNWDAFSHFLQRLRSPSAVPQWVGY</sequence>
<feature type="binding site" evidence="9">
    <location>
        <begin position="580"/>
        <end position="581"/>
    </location>
    <ligand>
        <name>substrate</name>
    </ligand>
</feature>
<comment type="similarity">
    <text evidence="2 10">Belongs to the glycosyl hydrolase 14 family.</text>
</comment>
<evidence type="ECO:0000256" key="6">
    <source>
        <dbReference type="ARBA" id="ARBA00023295"/>
    </source>
</evidence>
<evidence type="ECO:0000256" key="11">
    <source>
        <dbReference type="SAM" id="MobiDB-lite"/>
    </source>
</evidence>
<feature type="active site" description="Proton acceptor" evidence="8">
    <location>
        <position position="579"/>
    </location>
</feature>
<evidence type="ECO:0000256" key="2">
    <source>
        <dbReference type="ARBA" id="ARBA00005652"/>
    </source>
</evidence>
<feature type="binding site" evidence="9">
    <location>
        <position position="274"/>
    </location>
    <ligand>
        <name>substrate</name>
    </ligand>
</feature>
<keyword evidence="13" id="KW-1185">Reference proteome</keyword>
<evidence type="ECO:0000313" key="12">
    <source>
        <dbReference type="EMBL" id="CAK0785084.1"/>
    </source>
</evidence>
<evidence type="ECO:0000256" key="4">
    <source>
        <dbReference type="ARBA" id="ARBA00022801"/>
    </source>
</evidence>
<feature type="region of interest" description="Disordered" evidence="11">
    <location>
        <begin position="67"/>
        <end position="94"/>
    </location>
</feature>
<evidence type="ECO:0000256" key="3">
    <source>
        <dbReference type="ARBA" id="ARBA00012594"/>
    </source>
</evidence>
<gene>
    <name evidence="12" type="ORF">CVIRNUC_008290</name>
</gene>
<feature type="binding site" evidence="9">
    <location>
        <position position="494"/>
    </location>
    <ligand>
        <name>substrate</name>
    </ligand>
</feature>
<keyword evidence="5 10" id="KW-0119">Carbohydrate metabolism</keyword>
<proteinExistence type="inferred from homology"/>
<dbReference type="AlphaFoldDB" id="A0AAV1ICJ6"/>
<dbReference type="GO" id="GO:0016161">
    <property type="term" value="F:beta-amylase activity"/>
    <property type="evidence" value="ECO:0007669"/>
    <property type="project" value="UniProtKB-EC"/>
</dbReference>
<evidence type="ECO:0000256" key="10">
    <source>
        <dbReference type="RuleBase" id="RU000509"/>
    </source>
</evidence>
<keyword evidence="6 10" id="KW-0326">Glycosidase</keyword>
<protein>
    <recommendedName>
        <fullName evidence="3 10">Beta-amylase</fullName>
        <ecNumber evidence="3 10">3.2.1.2</ecNumber>
    </recommendedName>
</protein>
<dbReference type="Gene3D" id="3.20.20.80">
    <property type="entry name" value="Glycosidases"/>
    <property type="match status" value="1"/>
</dbReference>
<dbReference type="GO" id="GO:0000272">
    <property type="term" value="P:polysaccharide catabolic process"/>
    <property type="evidence" value="ECO:0007669"/>
    <property type="project" value="UniProtKB-KW"/>
</dbReference>
<dbReference type="Proteomes" id="UP001314263">
    <property type="component" value="Unassembled WGS sequence"/>
</dbReference>
<comment type="caution">
    <text evidence="12">The sequence shown here is derived from an EMBL/GenBank/DDBJ whole genome shotgun (WGS) entry which is preliminary data.</text>
</comment>
<feature type="binding site" evidence="9">
    <location>
        <position position="266"/>
    </location>
    <ligand>
        <name>substrate</name>
    </ligand>
</feature>
<accession>A0AAV1ICJ6</accession>
<dbReference type="PANTHER" id="PTHR31352">
    <property type="entry name" value="BETA-AMYLASE 1, CHLOROPLASTIC"/>
    <property type="match status" value="1"/>
</dbReference>